<dbReference type="Proteomes" id="UP000663827">
    <property type="component" value="Unassembled WGS sequence"/>
</dbReference>
<dbReference type="PANTHER" id="PTHR35179:SF2">
    <property type="entry name" value="START DOMAIN-CONTAINING PROTEIN"/>
    <property type="match status" value="1"/>
</dbReference>
<dbReference type="InterPro" id="IPR021858">
    <property type="entry name" value="Fun_TF"/>
</dbReference>
<dbReference type="Pfam" id="PF11951">
    <property type="entry name" value="Fungal_trans_2"/>
    <property type="match status" value="1"/>
</dbReference>
<dbReference type="PANTHER" id="PTHR35179">
    <property type="entry name" value="PROTEIN CBG02620"/>
    <property type="match status" value="1"/>
</dbReference>
<evidence type="ECO:0000313" key="1">
    <source>
        <dbReference type="EMBL" id="CAE7176729.1"/>
    </source>
</evidence>
<name>A0A8H3E3P6_9AGAM</name>
<proteinExistence type="predicted"/>
<evidence type="ECO:0000313" key="2">
    <source>
        <dbReference type="Proteomes" id="UP000663827"/>
    </source>
</evidence>
<accession>A0A8H3E3P6</accession>
<comment type="caution">
    <text evidence="1">The sequence shown here is derived from an EMBL/GenBank/DDBJ whole genome shotgun (WGS) entry which is preliminary data.</text>
</comment>
<dbReference type="AlphaFoldDB" id="A0A8H3E3P6"/>
<reference evidence="1" key="1">
    <citation type="submission" date="2021-01" db="EMBL/GenBank/DDBJ databases">
        <authorList>
            <person name="Kaushik A."/>
        </authorList>
    </citation>
    <scope>NUCLEOTIDE SEQUENCE</scope>
    <source>
        <strain evidence="1">AG5</strain>
    </source>
</reference>
<sequence length="516" mass="58329">MSSRLGPITGRITRHQRLLSQASGYAFRLRLVANLFTGTPPSWKEPRLPLQLEADVGETFIDQNAARLPTHPLEPLLRSVNVTQQHLGNNFSLANENIDIVTDRNGLRKLMKFITFHGPNRDRRPGRNQEFRIDAQLAPNGRTLVLTRHEEKFIDNSTGFKGYGHNFEKVATEDGVPLSATNSGPVATGSNSLYIHIQLNFAIRAFLHVYDLNYQPDYELTHFENLDKQLVENVVETRARHELTQEAALAAMESCHEFISITSKVGSLANVLKIMDLYAPVFRRACPEPSDKFVNLPQKLTSTGLLDLNLKYYATFDVIQSVITHRPMFFRYNLDFLSPQDEELLDGETGPGLRWLIGVPDRLVFVLGKMNNLFEDYGNHVDPGMVRELEEDIEACKPIIFSNQEDDPNLVLGRLVVQESWRLLGYVYLYMGLCGAESSDPRVVKVQKMFMRLLSGVKPRRNPDSFLLFPMLVLGVATSSLSDQSILLARLWGISECNKLGTMGNDVVRILNDVWA</sequence>
<dbReference type="EMBL" id="CAJNJQ010002471">
    <property type="protein sequence ID" value="CAE7176729.1"/>
    <property type="molecule type" value="Genomic_DNA"/>
</dbReference>
<gene>
    <name evidence="1" type="ORF">RDB_LOCUS112505</name>
</gene>
<feature type="non-terminal residue" evidence="1">
    <location>
        <position position="1"/>
    </location>
</feature>
<organism evidence="1 2">
    <name type="scientific">Rhizoctonia solani</name>
    <dbReference type="NCBI Taxonomy" id="456999"/>
    <lineage>
        <taxon>Eukaryota</taxon>
        <taxon>Fungi</taxon>
        <taxon>Dikarya</taxon>
        <taxon>Basidiomycota</taxon>
        <taxon>Agaricomycotina</taxon>
        <taxon>Agaricomycetes</taxon>
        <taxon>Cantharellales</taxon>
        <taxon>Ceratobasidiaceae</taxon>
        <taxon>Rhizoctonia</taxon>
    </lineage>
</organism>
<protein>
    <submittedName>
        <fullName evidence="1">Uncharacterized protein</fullName>
    </submittedName>
</protein>